<feature type="transmembrane region" description="Helical" evidence="10">
    <location>
        <begin position="30"/>
        <end position="50"/>
    </location>
</feature>
<comment type="caution">
    <text evidence="12">The sequence shown here is derived from an EMBL/GenBank/DDBJ whole genome shotgun (WGS) entry which is preliminary data.</text>
</comment>
<dbReference type="PANTHER" id="PTHR30133:SF1">
    <property type="entry name" value="HISTIDINE TRANSPORT SYSTEM PERMEASE PROTEIN HISQ"/>
    <property type="match status" value="1"/>
</dbReference>
<dbReference type="SUPFAM" id="SSF161098">
    <property type="entry name" value="MetI-like"/>
    <property type="match status" value="1"/>
</dbReference>
<evidence type="ECO:0000313" key="12">
    <source>
        <dbReference type="EMBL" id="NER61991.1"/>
    </source>
</evidence>
<dbReference type="InterPro" id="IPR010065">
    <property type="entry name" value="AA_ABC_transptr_permease_3TM"/>
</dbReference>
<dbReference type="PANTHER" id="PTHR30133">
    <property type="entry name" value="CATIONIC AMINO ACID TRANSPORTER, MEMBRANE COMPONENT"/>
    <property type="match status" value="1"/>
</dbReference>
<dbReference type="Proteomes" id="UP000480410">
    <property type="component" value="Unassembled WGS sequence"/>
</dbReference>
<dbReference type="CDD" id="cd06261">
    <property type="entry name" value="TM_PBP2"/>
    <property type="match status" value="1"/>
</dbReference>
<dbReference type="Pfam" id="PF00528">
    <property type="entry name" value="BPD_transp_1"/>
    <property type="match status" value="1"/>
</dbReference>
<evidence type="ECO:0000256" key="5">
    <source>
        <dbReference type="ARBA" id="ARBA00022519"/>
    </source>
</evidence>
<keyword evidence="6 10" id="KW-0812">Transmembrane</keyword>
<keyword evidence="7" id="KW-0029">Amino-acid transport</keyword>
<keyword evidence="4" id="KW-1003">Cell membrane</keyword>
<feature type="transmembrane region" description="Helical" evidence="10">
    <location>
        <begin position="103"/>
        <end position="121"/>
    </location>
</feature>
<dbReference type="AlphaFoldDB" id="A0A6M0CWR5"/>
<reference evidence="12 13" key="1">
    <citation type="submission" date="2020-02" db="EMBL/GenBank/DDBJ databases">
        <title>Broccoli isolated Pseudomonas sp.</title>
        <authorList>
            <person name="Fujikawa T."/>
            <person name="Sawada H."/>
        </authorList>
    </citation>
    <scope>NUCLEOTIDE SEQUENCE [LARGE SCALE GENOMIC DNA]</scope>
    <source>
        <strain evidence="12 13">MAFF212428</strain>
    </source>
</reference>
<organism evidence="12 13">
    <name type="scientific">Pseudomonas brassicae</name>
    <dbReference type="NCBI Taxonomy" id="2708063"/>
    <lineage>
        <taxon>Bacteria</taxon>
        <taxon>Pseudomonadati</taxon>
        <taxon>Pseudomonadota</taxon>
        <taxon>Gammaproteobacteria</taxon>
        <taxon>Pseudomonadales</taxon>
        <taxon>Pseudomonadaceae</taxon>
        <taxon>Pseudomonas</taxon>
    </lineage>
</organism>
<dbReference type="InterPro" id="IPR035906">
    <property type="entry name" value="MetI-like_sf"/>
</dbReference>
<comment type="similarity">
    <text evidence="2">Belongs to the binding-protein-dependent transport system permease family. HisMQ subfamily.</text>
</comment>
<protein>
    <submittedName>
        <fullName evidence="12">ABC transporter permease</fullName>
    </submittedName>
</protein>
<evidence type="ECO:0000259" key="11">
    <source>
        <dbReference type="PROSITE" id="PS50928"/>
    </source>
</evidence>
<dbReference type="NCBIfam" id="TIGR01726">
    <property type="entry name" value="HEQRo_perm_3TM"/>
    <property type="match status" value="1"/>
</dbReference>
<name>A0A6M0CWR5_9PSED</name>
<dbReference type="EMBL" id="JAAHBV010000603">
    <property type="protein sequence ID" value="NER61991.1"/>
    <property type="molecule type" value="Genomic_DNA"/>
</dbReference>
<evidence type="ECO:0000256" key="8">
    <source>
        <dbReference type="ARBA" id="ARBA00022989"/>
    </source>
</evidence>
<dbReference type="GO" id="GO:0006865">
    <property type="term" value="P:amino acid transport"/>
    <property type="evidence" value="ECO:0007669"/>
    <property type="project" value="UniProtKB-KW"/>
</dbReference>
<sequence length="241" mass="26627">MNDFLTSTGLQALSLQGFGPLLLQGTWMTLQLAFLSLGLSLLLGLIGASAKLSSLRILRIPATLYTTLIRSVPDLVLILLIFYTLQLWLNDLTELLGWDYFEINPFMAGVITLGFIYGAYFTENFRGAILSVPHGQLEAATAYGLSRVQRFQLVLFPQLMRFALPGLGNNWLVLLKSTALVSIIGLSDLVKAAQNAGKTTNDPLYFLIIAGLIYLLITTLSNRLFKYLERRYNTGIKGLAS</sequence>
<proteinExistence type="inferred from homology"/>
<keyword evidence="5" id="KW-0997">Cell inner membrane</keyword>
<keyword evidence="9 10" id="KW-0472">Membrane</keyword>
<dbReference type="PROSITE" id="PS50928">
    <property type="entry name" value="ABC_TM1"/>
    <property type="match status" value="1"/>
</dbReference>
<dbReference type="GO" id="GO:0043190">
    <property type="term" value="C:ATP-binding cassette (ABC) transporter complex"/>
    <property type="evidence" value="ECO:0007669"/>
    <property type="project" value="InterPro"/>
</dbReference>
<dbReference type="InterPro" id="IPR000515">
    <property type="entry name" value="MetI-like"/>
</dbReference>
<evidence type="ECO:0000256" key="10">
    <source>
        <dbReference type="RuleBase" id="RU363032"/>
    </source>
</evidence>
<feature type="transmembrane region" description="Helical" evidence="10">
    <location>
        <begin position="162"/>
        <end position="184"/>
    </location>
</feature>
<evidence type="ECO:0000256" key="9">
    <source>
        <dbReference type="ARBA" id="ARBA00023136"/>
    </source>
</evidence>
<evidence type="ECO:0000256" key="2">
    <source>
        <dbReference type="ARBA" id="ARBA00010072"/>
    </source>
</evidence>
<accession>A0A6M0CWR5</accession>
<keyword evidence="3 10" id="KW-0813">Transport</keyword>
<dbReference type="GO" id="GO:0022857">
    <property type="term" value="F:transmembrane transporter activity"/>
    <property type="evidence" value="ECO:0007669"/>
    <property type="project" value="InterPro"/>
</dbReference>
<evidence type="ECO:0000256" key="1">
    <source>
        <dbReference type="ARBA" id="ARBA00004429"/>
    </source>
</evidence>
<dbReference type="InterPro" id="IPR051613">
    <property type="entry name" value="ABC_transp_permease_HisMQ"/>
</dbReference>
<evidence type="ECO:0000256" key="4">
    <source>
        <dbReference type="ARBA" id="ARBA00022475"/>
    </source>
</evidence>
<evidence type="ECO:0000256" key="3">
    <source>
        <dbReference type="ARBA" id="ARBA00022448"/>
    </source>
</evidence>
<feature type="domain" description="ABC transmembrane type-1" evidence="11">
    <location>
        <begin position="26"/>
        <end position="225"/>
    </location>
</feature>
<keyword evidence="8 10" id="KW-1133">Transmembrane helix</keyword>
<dbReference type="Gene3D" id="1.10.3720.10">
    <property type="entry name" value="MetI-like"/>
    <property type="match status" value="1"/>
</dbReference>
<feature type="transmembrane region" description="Helical" evidence="10">
    <location>
        <begin position="204"/>
        <end position="225"/>
    </location>
</feature>
<evidence type="ECO:0000256" key="7">
    <source>
        <dbReference type="ARBA" id="ARBA00022970"/>
    </source>
</evidence>
<feature type="transmembrane region" description="Helical" evidence="10">
    <location>
        <begin position="62"/>
        <end position="83"/>
    </location>
</feature>
<evidence type="ECO:0000313" key="13">
    <source>
        <dbReference type="Proteomes" id="UP000480410"/>
    </source>
</evidence>
<comment type="subcellular location">
    <subcellularLocation>
        <location evidence="1">Cell inner membrane</location>
        <topology evidence="1">Multi-pass membrane protein</topology>
    </subcellularLocation>
    <subcellularLocation>
        <location evidence="10">Cell membrane</location>
        <topology evidence="10">Multi-pass membrane protein</topology>
    </subcellularLocation>
</comment>
<evidence type="ECO:0000256" key="6">
    <source>
        <dbReference type="ARBA" id="ARBA00022692"/>
    </source>
</evidence>
<gene>
    <name evidence="12" type="ORF">G3435_22625</name>
</gene>